<dbReference type="InterPro" id="IPR021321">
    <property type="entry name" value="DUF2922"/>
</dbReference>
<dbReference type="RefSeq" id="WP_092725818.1">
    <property type="nucleotide sequence ID" value="NZ_FNGW01000004.1"/>
</dbReference>
<evidence type="ECO:0008006" key="3">
    <source>
        <dbReference type="Google" id="ProtNLM"/>
    </source>
</evidence>
<accession>A0A1G9PJN8</accession>
<reference evidence="1 2" key="1">
    <citation type="submission" date="2016-10" db="EMBL/GenBank/DDBJ databases">
        <authorList>
            <person name="de Groot N.N."/>
        </authorList>
    </citation>
    <scope>NUCLEOTIDE SEQUENCE [LARGE SCALE GENOMIC DNA]</scope>
    <source>
        <strain evidence="1 2">DSM 797</strain>
    </source>
</reference>
<gene>
    <name evidence="1" type="ORF">SAMN04515677_104393</name>
</gene>
<dbReference type="Proteomes" id="UP000199068">
    <property type="component" value="Unassembled WGS sequence"/>
</dbReference>
<dbReference type="EMBL" id="FNGW01000004">
    <property type="protein sequence ID" value="SDL98939.1"/>
    <property type="molecule type" value="Genomic_DNA"/>
</dbReference>
<dbReference type="Pfam" id="PF11148">
    <property type="entry name" value="DUF2922"/>
    <property type="match status" value="1"/>
</dbReference>
<evidence type="ECO:0000313" key="1">
    <source>
        <dbReference type="EMBL" id="SDL98939.1"/>
    </source>
</evidence>
<protein>
    <recommendedName>
        <fullName evidence="3">DUF2922 domain-containing protein</fullName>
    </recommendedName>
</protein>
<evidence type="ECO:0000313" key="2">
    <source>
        <dbReference type="Proteomes" id="UP000199068"/>
    </source>
</evidence>
<sequence length="74" mass="8026">MEIKKKLVMTFKTVLGKKVSISVDNPKEGLTEGEIKAAMDNILSKNIFTSNGDDFAACVDAKVVETGTENYDLA</sequence>
<dbReference type="STRING" id="1121325.SAMN04515677_104393"/>
<proteinExistence type="predicted"/>
<organism evidence="1 2">
    <name type="scientific">Romboutsia lituseburensis DSM 797</name>
    <dbReference type="NCBI Taxonomy" id="1121325"/>
    <lineage>
        <taxon>Bacteria</taxon>
        <taxon>Bacillati</taxon>
        <taxon>Bacillota</taxon>
        <taxon>Clostridia</taxon>
        <taxon>Peptostreptococcales</taxon>
        <taxon>Peptostreptococcaceae</taxon>
        <taxon>Romboutsia</taxon>
    </lineage>
</organism>
<name>A0A1G9PJN8_9FIRM</name>
<dbReference type="AlphaFoldDB" id="A0A1G9PJN8"/>
<keyword evidence="2" id="KW-1185">Reference proteome</keyword>